<comment type="caution">
    <text evidence="6">The sequence shown here is derived from an EMBL/GenBank/DDBJ whole genome shotgun (WGS) entry which is preliminary data.</text>
</comment>
<dbReference type="Gene3D" id="3.20.20.450">
    <property type="entry name" value="EAL domain"/>
    <property type="match status" value="1"/>
</dbReference>
<evidence type="ECO:0000259" key="5">
    <source>
        <dbReference type="PROSITE" id="PS51371"/>
    </source>
</evidence>
<dbReference type="InterPro" id="IPR035965">
    <property type="entry name" value="PAS-like_dom_sf"/>
</dbReference>
<evidence type="ECO:0000256" key="1">
    <source>
        <dbReference type="PROSITE-ProRule" id="PRU00703"/>
    </source>
</evidence>
<dbReference type="Proteomes" id="UP000322981">
    <property type="component" value="Unassembled WGS sequence"/>
</dbReference>
<dbReference type="Pfam" id="PF00571">
    <property type="entry name" value="CBS"/>
    <property type="match status" value="4"/>
</dbReference>
<dbReference type="InterPro" id="IPR000160">
    <property type="entry name" value="GGDEF_dom"/>
</dbReference>
<evidence type="ECO:0000313" key="7">
    <source>
        <dbReference type="Proteomes" id="UP000322981"/>
    </source>
</evidence>
<dbReference type="PROSITE" id="PS50112">
    <property type="entry name" value="PAS"/>
    <property type="match status" value="1"/>
</dbReference>
<reference evidence="6 7" key="1">
    <citation type="submission" date="2019-09" db="EMBL/GenBank/DDBJ databases">
        <title>Whole-genome sequence of the purple sulfur bacterium Thiohalocapsa marina DSM 19078.</title>
        <authorList>
            <person name="Kyndt J.A."/>
            <person name="Meyer T.E."/>
        </authorList>
    </citation>
    <scope>NUCLEOTIDE SEQUENCE [LARGE SCALE GENOMIC DNA]</scope>
    <source>
        <strain evidence="6 7">DSM 19078</strain>
    </source>
</reference>
<dbReference type="OrthoDB" id="8553030at2"/>
<dbReference type="EMBL" id="VWXX01000001">
    <property type="protein sequence ID" value="KAA6187759.1"/>
    <property type="molecule type" value="Genomic_DNA"/>
</dbReference>
<name>A0A5M8FVM6_9GAMM</name>
<dbReference type="CDD" id="cd01948">
    <property type="entry name" value="EAL"/>
    <property type="match status" value="1"/>
</dbReference>
<evidence type="ECO:0000259" key="3">
    <source>
        <dbReference type="PROSITE" id="PS50883"/>
    </source>
</evidence>
<feature type="domain" description="CBS" evidence="5">
    <location>
        <begin position="125"/>
        <end position="182"/>
    </location>
</feature>
<dbReference type="Pfam" id="PF00990">
    <property type="entry name" value="GGDEF"/>
    <property type="match status" value="1"/>
</dbReference>
<keyword evidence="1" id="KW-0129">CBS domain</keyword>
<dbReference type="Gene3D" id="3.30.70.270">
    <property type="match status" value="1"/>
</dbReference>
<dbReference type="CDD" id="cd01949">
    <property type="entry name" value="GGDEF"/>
    <property type="match status" value="1"/>
</dbReference>
<dbReference type="AlphaFoldDB" id="A0A5M8FVM6"/>
<accession>A0A5M8FVM6</accession>
<dbReference type="InterPro" id="IPR000644">
    <property type="entry name" value="CBS_dom"/>
</dbReference>
<dbReference type="SUPFAM" id="SSF55785">
    <property type="entry name" value="PYP-like sensor domain (PAS domain)"/>
    <property type="match status" value="1"/>
</dbReference>
<dbReference type="NCBIfam" id="TIGR00254">
    <property type="entry name" value="GGDEF"/>
    <property type="match status" value="1"/>
</dbReference>
<keyword evidence="7" id="KW-1185">Reference proteome</keyword>
<dbReference type="SMART" id="SM00267">
    <property type="entry name" value="GGDEF"/>
    <property type="match status" value="1"/>
</dbReference>
<dbReference type="Gene3D" id="3.30.450.20">
    <property type="entry name" value="PAS domain"/>
    <property type="match status" value="1"/>
</dbReference>
<evidence type="ECO:0000259" key="2">
    <source>
        <dbReference type="PROSITE" id="PS50112"/>
    </source>
</evidence>
<evidence type="ECO:0000259" key="4">
    <source>
        <dbReference type="PROSITE" id="PS50887"/>
    </source>
</evidence>
<dbReference type="Pfam" id="PF13426">
    <property type="entry name" value="PAS_9"/>
    <property type="match status" value="1"/>
</dbReference>
<dbReference type="PROSITE" id="PS50883">
    <property type="entry name" value="EAL"/>
    <property type="match status" value="1"/>
</dbReference>
<feature type="domain" description="CBS" evidence="5">
    <location>
        <begin position="254"/>
        <end position="311"/>
    </location>
</feature>
<organism evidence="6 7">
    <name type="scientific">Thiohalocapsa marina</name>
    <dbReference type="NCBI Taxonomy" id="424902"/>
    <lineage>
        <taxon>Bacteria</taxon>
        <taxon>Pseudomonadati</taxon>
        <taxon>Pseudomonadota</taxon>
        <taxon>Gammaproteobacteria</taxon>
        <taxon>Chromatiales</taxon>
        <taxon>Chromatiaceae</taxon>
        <taxon>Thiohalocapsa</taxon>
    </lineage>
</organism>
<feature type="domain" description="PAS" evidence="2">
    <location>
        <begin position="332"/>
        <end position="371"/>
    </location>
</feature>
<feature type="domain" description="CBS" evidence="5">
    <location>
        <begin position="61"/>
        <end position="116"/>
    </location>
</feature>
<dbReference type="PROSITE" id="PS50887">
    <property type="entry name" value="GGDEF"/>
    <property type="match status" value="1"/>
</dbReference>
<feature type="domain" description="EAL" evidence="3">
    <location>
        <begin position="628"/>
        <end position="875"/>
    </location>
</feature>
<dbReference type="SUPFAM" id="SSF54631">
    <property type="entry name" value="CBS-domain pair"/>
    <property type="match status" value="2"/>
</dbReference>
<protein>
    <submittedName>
        <fullName evidence="6">EAL domain-containing protein</fullName>
    </submittedName>
</protein>
<dbReference type="SMART" id="SM00052">
    <property type="entry name" value="EAL"/>
    <property type="match status" value="1"/>
</dbReference>
<dbReference type="InterPro" id="IPR001633">
    <property type="entry name" value="EAL_dom"/>
</dbReference>
<dbReference type="SMART" id="SM00091">
    <property type="entry name" value="PAS"/>
    <property type="match status" value="1"/>
</dbReference>
<feature type="domain" description="GGDEF" evidence="4">
    <location>
        <begin position="482"/>
        <end position="619"/>
    </location>
</feature>
<dbReference type="InterPro" id="IPR029787">
    <property type="entry name" value="Nucleotide_cyclase"/>
</dbReference>
<dbReference type="Pfam" id="PF00563">
    <property type="entry name" value="EAL"/>
    <property type="match status" value="1"/>
</dbReference>
<dbReference type="SUPFAM" id="SSF55073">
    <property type="entry name" value="Nucleotide cyclase"/>
    <property type="match status" value="1"/>
</dbReference>
<dbReference type="SUPFAM" id="SSF141868">
    <property type="entry name" value="EAL domain-like"/>
    <property type="match status" value="1"/>
</dbReference>
<dbReference type="InterPro" id="IPR043128">
    <property type="entry name" value="Rev_trsase/Diguanyl_cyclase"/>
</dbReference>
<dbReference type="Gene3D" id="3.10.580.10">
    <property type="entry name" value="CBS-domain"/>
    <property type="match status" value="2"/>
</dbReference>
<dbReference type="CDD" id="cd00130">
    <property type="entry name" value="PAS"/>
    <property type="match status" value="1"/>
</dbReference>
<evidence type="ECO:0000313" key="6">
    <source>
        <dbReference type="EMBL" id="KAA6187759.1"/>
    </source>
</evidence>
<dbReference type="PROSITE" id="PS51371">
    <property type="entry name" value="CBS"/>
    <property type="match status" value="4"/>
</dbReference>
<dbReference type="PANTHER" id="PTHR44757">
    <property type="entry name" value="DIGUANYLATE CYCLASE DGCP"/>
    <property type="match status" value="1"/>
</dbReference>
<dbReference type="InterPro" id="IPR035919">
    <property type="entry name" value="EAL_sf"/>
</dbReference>
<sequence>MLTGMMCVRCGSICSRICSRPRNELSSQELQPAGAGVTAAAGAGHRDTAMIEKLTLADLCATRPPVCCPPEQLLSAALSVMADARVSSIVVVQDERPVGIFTERDALALIVRDRYVPDTPLRDLMSPDPLTATAETSFVDGYARMAGRGFRHLVVVDADGRLQGLVSETDFARALGAEELLTPRRVADLMTRNPVSLPPTATVAEAMACMAEGHFSSVIIVEDARPVGILSERDAIRLVGNARDLRQVAVATEMSCPVHSIAPDAPAYDAGPRMLELNVRHLAVVADDGRLVGILGRHELLKDVQDVHVRLLQRVVEQQGNALQQQRLAGIVFENTSEGIMVTDADNRILTVNAAFTTITGYQANEVIGQNPRLLASGRQDAGFYHALWDRLQRTDNWSGEVWNRRKDGAVYPQWLNINLVRDSANRVVQHVAIFNDRSAARRSSEEIAYLRSHDPLTGLLNLTRLRERLAEALEQASVEQRRLAILVVNLDPFRDLVASHGPLAADEALKVIATRLAGLAGPADILARMTGDGFVIARPLETKRDPAVQAVQGAQGLQELVSQPLEIPELDGLSLSASLGIALYPEDGATVNTLLRNAESALKQAKQAGSSVIGSYRPELTQAARRRVQLETELRRALAGGDLRLLYQPIVAADSGALVAAEALIRWQHPVDGMVSPRDFIEAVERSDLVHSVGRWVIERAAEQALRWQRVAPVRVSVNVAAQQIIAGTLVRDLTEVLQRTGLDPALLGIEVLERTMLHDPAQALAELEKVRALGVYIALDDFGSGYSSLNHLKHLRVNALKIDRAFIRYLTTDATDEAIVTSTIGMAHHLGLQVVAEGVETEAQLAYLTTAGCDLVQGYLIGRPAEADALKLR</sequence>
<dbReference type="InterPro" id="IPR052155">
    <property type="entry name" value="Biofilm_reg_signaling"/>
</dbReference>
<gene>
    <name evidence="6" type="ORF">F2Q65_00500</name>
</gene>
<proteinExistence type="predicted"/>
<dbReference type="InterPro" id="IPR000014">
    <property type="entry name" value="PAS"/>
</dbReference>
<dbReference type="SMART" id="SM00116">
    <property type="entry name" value="CBS"/>
    <property type="match status" value="4"/>
</dbReference>
<dbReference type="PANTHER" id="PTHR44757:SF2">
    <property type="entry name" value="BIOFILM ARCHITECTURE MAINTENANCE PROTEIN MBAA"/>
    <property type="match status" value="1"/>
</dbReference>
<feature type="domain" description="CBS" evidence="5">
    <location>
        <begin position="190"/>
        <end position="245"/>
    </location>
</feature>
<dbReference type="NCBIfam" id="TIGR00229">
    <property type="entry name" value="sensory_box"/>
    <property type="match status" value="1"/>
</dbReference>
<dbReference type="InterPro" id="IPR046342">
    <property type="entry name" value="CBS_dom_sf"/>
</dbReference>